<reference evidence="1" key="1">
    <citation type="submission" date="2023-04" db="EMBL/GenBank/DDBJ databases">
        <authorList>
            <person name="Vijverberg K."/>
            <person name="Xiong W."/>
            <person name="Schranz E."/>
        </authorList>
    </citation>
    <scope>NUCLEOTIDE SEQUENCE</scope>
</reference>
<protein>
    <submittedName>
        <fullName evidence="1">Uncharacterized protein</fullName>
    </submittedName>
</protein>
<organism evidence="1 2">
    <name type="scientific">Lactuca saligna</name>
    <name type="common">Willowleaf lettuce</name>
    <dbReference type="NCBI Taxonomy" id="75948"/>
    <lineage>
        <taxon>Eukaryota</taxon>
        <taxon>Viridiplantae</taxon>
        <taxon>Streptophyta</taxon>
        <taxon>Embryophyta</taxon>
        <taxon>Tracheophyta</taxon>
        <taxon>Spermatophyta</taxon>
        <taxon>Magnoliopsida</taxon>
        <taxon>eudicotyledons</taxon>
        <taxon>Gunneridae</taxon>
        <taxon>Pentapetalae</taxon>
        <taxon>asterids</taxon>
        <taxon>campanulids</taxon>
        <taxon>Asterales</taxon>
        <taxon>Asteraceae</taxon>
        <taxon>Cichorioideae</taxon>
        <taxon>Cichorieae</taxon>
        <taxon>Lactucinae</taxon>
        <taxon>Lactuca</taxon>
    </lineage>
</organism>
<dbReference type="AlphaFoldDB" id="A0AA36E195"/>
<dbReference type="Proteomes" id="UP001177003">
    <property type="component" value="Chromosome 4"/>
</dbReference>
<evidence type="ECO:0000313" key="2">
    <source>
        <dbReference type="Proteomes" id="UP001177003"/>
    </source>
</evidence>
<evidence type="ECO:0000313" key="1">
    <source>
        <dbReference type="EMBL" id="CAI9279534.1"/>
    </source>
</evidence>
<keyword evidence="2" id="KW-1185">Reference proteome</keyword>
<dbReference type="EMBL" id="OX465080">
    <property type="protein sequence ID" value="CAI9279534.1"/>
    <property type="molecule type" value="Genomic_DNA"/>
</dbReference>
<proteinExistence type="predicted"/>
<accession>A0AA36E195</accession>
<gene>
    <name evidence="1" type="ORF">LSALG_LOCUS19328</name>
</gene>
<sequence>MVWLSYKPYDHLYTYRIPGSCRIISKTSLQIPSHVLPKRNLSICYVAADDDDNTTDFQKTSNPMTEILENASMETTEAKDPLTSGVGIGFVLLLCTGNMQAVIDLLKNAEGIIPGFFKMIIDHIKSVMLRENFPIGHIIKIDDKDELVDQKKHTARLHSSIVRSSSDSRLLAAVLLRFPSASHSQIRFRYR</sequence>
<name>A0AA36E195_LACSI</name>